<sequence>MPSSTNRWVFRAVPGFFESHTEIAERCPGGRFITQTSLALLSRDYPSDSESSEHKTDWQRFAGHVRALNRDASPSVSYKILYLTRHGFGYHNQKHAEVGTEAWDSHWSLLNGDDTTTWFDSYLNETGIQQVKDLGRFWVNAARYDSVPIPQTLYTSPLARCLQTTDYVFSELVKANNRPFHPIVKEELRERFTVHTCDLRRPRSWIEKNFSGYRLEDNVTEEDQFSGQKRWETDHEHIARKQQALEDIFSSDTNEIISLTVHSFAIAAILEVCHGEKFKVREGTSLAMLVRGEFVSEQLPT</sequence>
<evidence type="ECO:0008006" key="3">
    <source>
        <dbReference type="Google" id="ProtNLM"/>
    </source>
</evidence>
<dbReference type="EMBL" id="JASWJB010000165">
    <property type="protein sequence ID" value="KAK2594522.1"/>
    <property type="molecule type" value="Genomic_DNA"/>
</dbReference>
<dbReference type="InterPro" id="IPR013078">
    <property type="entry name" value="His_Pase_superF_clade-1"/>
</dbReference>
<dbReference type="InterPro" id="IPR050275">
    <property type="entry name" value="PGM_Phosphatase"/>
</dbReference>
<protein>
    <recommendedName>
        <fullName evidence="3">Phosphoglycerate mutase</fullName>
    </recommendedName>
</protein>
<reference evidence="1" key="1">
    <citation type="submission" date="2023-06" db="EMBL/GenBank/DDBJ databases">
        <title>Conoideocrella luteorostrata (Hypocreales: Clavicipitaceae), a potential biocontrol fungus for elongate hemlock scale in United States Christmas tree production areas.</title>
        <authorList>
            <person name="Barrett H."/>
            <person name="Lovett B."/>
            <person name="Macias A.M."/>
            <person name="Stajich J.E."/>
            <person name="Kasson M.T."/>
        </authorList>
    </citation>
    <scope>NUCLEOTIDE SEQUENCE</scope>
    <source>
        <strain evidence="1">ARSEF 14590</strain>
    </source>
</reference>
<dbReference type="Gene3D" id="3.40.50.1240">
    <property type="entry name" value="Phosphoglycerate mutase-like"/>
    <property type="match status" value="1"/>
</dbReference>
<gene>
    <name evidence="1" type="ORF">QQS21_007741</name>
</gene>
<dbReference type="CDD" id="cd07067">
    <property type="entry name" value="HP_PGM_like"/>
    <property type="match status" value="1"/>
</dbReference>
<accession>A0AAJ0FS36</accession>
<dbReference type="PANTHER" id="PTHR48100">
    <property type="entry name" value="BROAD-SPECIFICITY PHOSPHATASE YOR283W-RELATED"/>
    <property type="match status" value="1"/>
</dbReference>
<organism evidence="1 2">
    <name type="scientific">Conoideocrella luteorostrata</name>
    <dbReference type="NCBI Taxonomy" id="1105319"/>
    <lineage>
        <taxon>Eukaryota</taxon>
        <taxon>Fungi</taxon>
        <taxon>Dikarya</taxon>
        <taxon>Ascomycota</taxon>
        <taxon>Pezizomycotina</taxon>
        <taxon>Sordariomycetes</taxon>
        <taxon>Hypocreomycetidae</taxon>
        <taxon>Hypocreales</taxon>
        <taxon>Clavicipitaceae</taxon>
        <taxon>Conoideocrella</taxon>
    </lineage>
</organism>
<dbReference type="SMART" id="SM00855">
    <property type="entry name" value="PGAM"/>
    <property type="match status" value="1"/>
</dbReference>
<dbReference type="GO" id="GO:0005737">
    <property type="term" value="C:cytoplasm"/>
    <property type="evidence" value="ECO:0007669"/>
    <property type="project" value="TreeGrafter"/>
</dbReference>
<comment type="caution">
    <text evidence="1">The sequence shown here is derived from an EMBL/GenBank/DDBJ whole genome shotgun (WGS) entry which is preliminary data.</text>
</comment>
<evidence type="ECO:0000313" key="1">
    <source>
        <dbReference type="EMBL" id="KAK2594522.1"/>
    </source>
</evidence>
<dbReference type="PANTHER" id="PTHR48100:SF1">
    <property type="entry name" value="HISTIDINE PHOSPHATASE FAMILY PROTEIN-RELATED"/>
    <property type="match status" value="1"/>
</dbReference>
<dbReference type="InterPro" id="IPR029033">
    <property type="entry name" value="His_PPase_superfam"/>
</dbReference>
<dbReference type="AlphaFoldDB" id="A0AAJ0FS36"/>
<dbReference type="GO" id="GO:0016791">
    <property type="term" value="F:phosphatase activity"/>
    <property type="evidence" value="ECO:0007669"/>
    <property type="project" value="TreeGrafter"/>
</dbReference>
<evidence type="ECO:0000313" key="2">
    <source>
        <dbReference type="Proteomes" id="UP001251528"/>
    </source>
</evidence>
<proteinExistence type="predicted"/>
<dbReference type="Proteomes" id="UP001251528">
    <property type="component" value="Unassembled WGS sequence"/>
</dbReference>
<dbReference type="Pfam" id="PF00300">
    <property type="entry name" value="His_Phos_1"/>
    <property type="match status" value="1"/>
</dbReference>
<keyword evidence="2" id="KW-1185">Reference proteome</keyword>
<name>A0AAJ0FS36_9HYPO</name>
<dbReference type="SUPFAM" id="SSF53254">
    <property type="entry name" value="Phosphoglycerate mutase-like"/>
    <property type="match status" value="1"/>
</dbReference>